<protein>
    <submittedName>
        <fullName evidence="1">Uncharacterized protein</fullName>
    </submittedName>
</protein>
<sequence>MSDVARALYSDSWFHQDASTSKDVPLKTWLRTERDLAAEGRMMKRRDLIAAFQCLKGAYKKYGDRVFSRAYSDRTRGDGFKLKEGRFRLDIRKTCFMLRVVNTGPGCPERWEMPHPWKRSRPAGCRDRCSVE</sequence>
<reference evidence="1 2" key="1">
    <citation type="journal article" date="2023" name="J. Hered.">
        <title>Chromosome-level genome of the wood stork (Mycteria americana) provides insight into avian chromosome evolution.</title>
        <authorList>
            <person name="Flamio R. Jr."/>
            <person name="Ramstad K.M."/>
        </authorList>
    </citation>
    <scope>NUCLEOTIDE SEQUENCE [LARGE SCALE GENOMIC DNA]</scope>
    <source>
        <strain evidence="1">JAX WOST 10</strain>
    </source>
</reference>
<evidence type="ECO:0000313" key="2">
    <source>
        <dbReference type="Proteomes" id="UP001333110"/>
    </source>
</evidence>
<dbReference type="AlphaFoldDB" id="A0AAN7NNR6"/>
<name>A0AAN7NNR6_MYCAM</name>
<dbReference type="Proteomes" id="UP001333110">
    <property type="component" value="Unassembled WGS sequence"/>
</dbReference>
<gene>
    <name evidence="1" type="ORF">QYF61_017592</name>
</gene>
<comment type="caution">
    <text evidence="1">The sequence shown here is derived from an EMBL/GenBank/DDBJ whole genome shotgun (WGS) entry which is preliminary data.</text>
</comment>
<organism evidence="1 2">
    <name type="scientific">Mycteria americana</name>
    <name type="common">Wood stork</name>
    <dbReference type="NCBI Taxonomy" id="33587"/>
    <lineage>
        <taxon>Eukaryota</taxon>
        <taxon>Metazoa</taxon>
        <taxon>Chordata</taxon>
        <taxon>Craniata</taxon>
        <taxon>Vertebrata</taxon>
        <taxon>Euteleostomi</taxon>
        <taxon>Archelosauria</taxon>
        <taxon>Archosauria</taxon>
        <taxon>Dinosauria</taxon>
        <taxon>Saurischia</taxon>
        <taxon>Theropoda</taxon>
        <taxon>Coelurosauria</taxon>
        <taxon>Aves</taxon>
        <taxon>Neognathae</taxon>
        <taxon>Neoaves</taxon>
        <taxon>Aequornithes</taxon>
        <taxon>Ciconiiformes</taxon>
        <taxon>Ciconiidae</taxon>
        <taxon>Mycteria</taxon>
    </lineage>
</organism>
<proteinExistence type="predicted"/>
<keyword evidence="2" id="KW-1185">Reference proteome</keyword>
<accession>A0AAN7NNR6</accession>
<evidence type="ECO:0000313" key="1">
    <source>
        <dbReference type="EMBL" id="KAK4815151.1"/>
    </source>
</evidence>
<dbReference type="EMBL" id="JAUNZN010000010">
    <property type="protein sequence ID" value="KAK4815151.1"/>
    <property type="molecule type" value="Genomic_DNA"/>
</dbReference>